<dbReference type="InterPro" id="IPR001030">
    <property type="entry name" value="Acoase/IPM_deHydtase_lsu_aba"/>
</dbReference>
<feature type="domain" description="Aconitase/3-isopropylmalate dehydratase large subunit alpha/beta/alpha" evidence="4">
    <location>
        <begin position="73"/>
        <end position="164"/>
    </location>
</feature>
<dbReference type="AlphaFoldDB" id="S7V999"/>
<dbReference type="SUPFAM" id="SSF53732">
    <property type="entry name" value="Aconitase iron-sulfur domain"/>
    <property type="match status" value="1"/>
</dbReference>
<dbReference type="Proteomes" id="UP000014974">
    <property type="component" value="Unassembled WGS sequence"/>
</dbReference>
<accession>S7V999</accession>
<dbReference type="GO" id="GO:0051536">
    <property type="term" value="F:iron-sulfur cluster binding"/>
    <property type="evidence" value="ECO:0007669"/>
    <property type="project" value="UniProtKB-KW"/>
</dbReference>
<gene>
    <name evidence="5" type="ORF">ADICYQ_4071</name>
</gene>
<dbReference type="InterPro" id="IPR036008">
    <property type="entry name" value="Aconitase_4Fe-4S_dom"/>
</dbReference>
<evidence type="ECO:0000256" key="3">
    <source>
        <dbReference type="ARBA" id="ARBA00023014"/>
    </source>
</evidence>
<reference evidence="5 6" key="1">
    <citation type="journal article" date="2013" name="Genome Announc.">
        <title>Draft Genome Sequence of Cyclobacterium qasimii Strain M12-11BT, Isolated from Arctic Marine Sediment.</title>
        <authorList>
            <person name="Shivaji S."/>
            <person name="Ara S."/>
            <person name="Singh A."/>
            <person name="Kumar Pinnaka A."/>
        </authorList>
    </citation>
    <scope>NUCLEOTIDE SEQUENCE [LARGE SCALE GENOMIC DNA]</scope>
    <source>
        <strain evidence="5 6">M12-11B</strain>
    </source>
</reference>
<dbReference type="Pfam" id="PF00330">
    <property type="entry name" value="Aconitase"/>
    <property type="match status" value="1"/>
</dbReference>
<dbReference type="eggNOG" id="COG1048">
    <property type="taxonomic scope" value="Bacteria"/>
</dbReference>
<dbReference type="STRING" id="641524.ADICYQ_4071"/>
<name>S7V999_9BACT</name>
<dbReference type="EMBL" id="ATNM01000139">
    <property type="protein sequence ID" value="EPR66810.1"/>
    <property type="molecule type" value="Genomic_DNA"/>
</dbReference>
<dbReference type="InterPro" id="IPR015931">
    <property type="entry name" value="Acnase/IPM_dHydase_lsu_aba_1/3"/>
</dbReference>
<evidence type="ECO:0000259" key="4">
    <source>
        <dbReference type="Pfam" id="PF00330"/>
    </source>
</evidence>
<comment type="caution">
    <text evidence="5">The sequence shown here is derived from an EMBL/GenBank/DDBJ whole genome shotgun (WGS) entry which is preliminary data.</text>
</comment>
<proteinExistence type="predicted"/>
<keyword evidence="1" id="KW-0479">Metal-binding</keyword>
<dbReference type="PANTHER" id="PTHR11670">
    <property type="entry name" value="ACONITASE/IRON-RESPONSIVE ELEMENT FAMILY MEMBER"/>
    <property type="match status" value="1"/>
</dbReference>
<dbReference type="GO" id="GO:0046872">
    <property type="term" value="F:metal ion binding"/>
    <property type="evidence" value="ECO:0007669"/>
    <property type="project" value="UniProtKB-KW"/>
</dbReference>
<evidence type="ECO:0000256" key="1">
    <source>
        <dbReference type="ARBA" id="ARBA00022723"/>
    </source>
</evidence>
<dbReference type="EC" id="4.2.1.3" evidence="5"/>
<keyword evidence="5" id="KW-0456">Lyase</keyword>
<dbReference type="Gene3D" id="3.30.499.10">
    <property type="entry name" value="Aconitase, domain 3"/>
    <property type="match status" value="1"/>
</dbReference>
<dbReference type="GO" id="GO:0003994">
    <property type="term" value="F:aconitate hydratase activity"/>
    <property type="evidence" value="ECO:0007669"/>
    <property type="project" value="UniProtKB-EC"/>
</dbReference>
<protein>
    <submittedName>
        <fullName evidence="5">Aconitate hydratase</fullName>
        <ecNumber evidence="5">4.2.1.3</ecNumber>
    </submittedName>
</protein>
<evidence type="ECO:0000313" key="5">
    <source>
        <dbReference type="EMBL" id="EPR66810.1"/>
    </source>
</evidence>
<keyword evidence="3" id="KW-0411">Iron-sulfur</keyword>
<dbReference type="PATRIC" id="fig|641524.5.peg.4039"/>
<evidence type="ECO:0000313" key="6">
    <source>
        <dbReference type="Proteomes" id="UP000014974"/>
    </source>
</evidence>
<keyword evidence="2" id="KW-0408">Iron</keyword>
<sequence length="165" mass="19287">MTKDPYKIIKKLPSAQGDLNYWSLEELQKQGYQINKLPFSIRVLLENTLRNFDDFAITKENIETLLNWKPEPSEKDIPYKPARVLMQDFTGVPAVVDIASLRSEAVRKGKDPEKINPLIPVDLVVDHSVQVDYFGTDYSYKKNVDVEYQRNGERYEFLKWAQKIF</sequence>
<evidence type="ECO:0000256" key="2">
    <source>
        <dbReference type="ARBA" id="ARBA00023004"/>
    </source>
</evidence>
<dbReference type="InterPro" id="IPR006249">
    <property type="entry name" value="Aconitase/IRP2"/>
</dbReference>
<organism evidence="5 6">
    <name type="scientific">Cyclobacterium qasimii M12-11B</name>
    <dbReference type="NCBI Taxonomy" id="641524"/>
    <lineage>
        <taxon>Bacteria</taxon>
        <taxon>Pseudomonadati</taxon>
        <taxon>Bacteroidota</taxon>
        <taxon>Cytophagia</taxon>
        <taxon>Cytophagales</taxon>
        <taxon>Cyclobacteriaceae</taxon>
        <taxon>Cyclobacterium</taxon>
    </lineage>
</organism>